<accession>A0A1D1VG72</accession>
<dbReference type="InterPro" id="IPR036264">
    <property type="entry name" value="Bact_exopeptidase_dim_dom"/>
</dbReference>
<dbReference type="PIRSF" id="PIRSF037226">
    <property type="entry name" value="Amidohydrolase_ACY1L2_prd"/>
    <property type="match status" value="1"/>
</dbReference>
<dbReference type="PANTHER" id="PTHR30575:SF0">
    <property type="entry name" value="XAA-ARG DIPEPTIDASE"/>
    <property type="match status" value="1"/>
</dbReference>
<reference evidence="2 3" key="1">
    <citation type="journal article" date="2016" name="Nat. Commun.">
        <title>Extremotolerant tardigrade genome and improved radiotolerance of human cultured cells by tardigrade-unique protein.</title>
        <authorList>
            <person name="Hashimoto T."/>
            <person name="Horikawa D.D."/>
            <person name="Saito Y."/>
            <person name="Kuwahara H."/>
            <person name="Kozuka-Hata H."/>
            <person name="Shin-I T."/>
            <person name="Minakuchi Y."/>
            <person name="Ohishi K."/>
            <person name="Motoyama A."/>
            <person name="Aizu T."/>
            <person name="Enomoto A."/>
            <person name="Kondo K."/>
            <person name="Tanaka S."/>
            <person name="Hara Y."/>
            <person name="Koshikawa S."/>
            <person name="Sagara H."/>
            <person name="Miura T."/>
            <person name="Yokobori S."/>
            <person name="Miyagawa K."/>
            <person name="Suzuki Y."/>
            <person name="Kubo T."/>
            <person name="Oyama M."/>
            <person name="Kohara Y."/>
            <person name="Fujiyama A."/>
            <person name="Arakawa K."/>
            <person name="Katayama T."/>
            <person name="Toyoda A."/>
            <person name="Kunieda T."/>
        </authorList>
    </citation>
    <scope>NUCLEOTIDE SEQUENCE [LARGE SCALE GENOMIC DNA]</scope>
    <source>
        <strain evidence="2 3">YOKOZUNA-1</strain>
    </source>
</reference>
<dbReference type="OrthoDB" id="6119954at2759"/>
<organism evidence="2 3">
    <name type="scientific">Ramazzottius varieornatus</name>
    <name type="common">Water bear</name>
    <name type="synonym">Tardigrade</name>
    <dbReference type="NCBI Taxonomy" id="947166"/>
    <lineage>
        <taxon>Eukaryota</taxon>
        <taxon>Metazoa</taxon>
        <taxon>Ecdysozoa</taxon>
        <taxon>Tardigrada</taxon>
        <taxon>Eutardigrada</taxon>
        <taxon>Parachela</taxon>
        <taxon>Hypsibioidea</taxon>
        <taxon>Ramazzottiidae</taxon>
        <taxon>Ramazzottius</taxon>
    </lineage>
</organism>
<keyword evidence="3" id="KW-1185">Reference proteome</keyword>
<dbReference type="GO" id="GO:0016805">
    <property type="term" value="F:dipeptidase activity"/>
    <property type="evidence" value="ECO:0007669"/>
    <property type="project" value="InterPro"/>
</dbReference>
<dbReference type="Gene3D" id="3.40.630.10">
    <property type="entry name" value="Zn peptidases"/>
    <property type="match status" value="1"/>
</dbReference>
<dbReference type="SUPFAM" id="SSF53187">
    <property type="entry name" value="Zn-dependent exopeptidases"/>
    <property type="match status" value="1"/>
</dbReference>
<evidence type="ECO:0000313" key="3">
    <source>
        <dbReference type="Proteomes" id="UP000186922"/>
    </source>
</evidence>
<dbReference type="SUPFAM" id="SSF55031">
    <property type="entry name" value="Bacterial exopeptidase dimerisation domain"/>
    <property type="match status" value="1"/>
</dbReference>
<dbReference type="Proteomes" id="UP000186922">
    <property type="component" value="Unassembled WGS sequence"/>
</dbReference>
<dbReference type="EMBL" id="BDGG01000005">
    <property type="protein sequence ID" value="GAU98757.1"/>
    <property type="molecule type" value="Genomic_DNA"/>
</dbReference>
<gene>
    <name evidence="2" type="primary">RvY_09865-1</name>
    <name evidence="2" type="synonym">RvY_09865.1</name>
    <name evidence="2" type="ORF">RvY_09865</name>
</gene>
<dbReference type="InterPro" id="IPR052030">
    <property type="entry name" value="Peptidase_M20/M20A_hydrolases"/>
</dbReference>
<dbReference type="PANTHER" id="PTHR30575">
    <property type="entry name" value="PEPTIDASE M20"/>
    <property type="match status" value="1"/>
</dbReference>
<sequence>MSNDLHKTDSVPTVSPSAGLDGCLDELDPELRQLSLSIWIRPELAYEEFDAHDVLTAFLENKGLTVTRHYCLPTAYLAEYRSPGYDPALHPTIAYLSEYDALPQIGHACGHNLIAIAGVAASLGCRRLMEDSRKAGEALPERVEGRILCVGCPAEETTGGKIDLLMMDAFSSVDFCMMVHPYGYNIAEPEILGLLECEVEIHGNELDAGLSPWECGAAATDCAVLLYSSLSLLRRTLQPGNQIHGVILEAGRPQSNRKSFAKLHFYLRTRTTLAMDRLKAFFFKALQSVADLYDCTFETKFAEDPFEGLVSNNAMARVYRKYGELLGLQFPRLPPTWGSTDMGNVSNAVPSIHPFFAIGDPSLTLHTKDFQVASGTPEAHQATVQVAKVIALVGFDLLRDKSLQAACKTDFYNSPASSSRNRSVRPE</sequence>
<dbReference type="AlphaFoldDB" id="A0A1D1VG72"/>
<protein>
    <recommendedName>
        <fullName evidence="1">Peptidase M20 domain-containing protein 2</fullName>
    </recommendedName>
</protein>
<name>A0A1D1VG72_RAMVA</name>
<dbReference type="Gene3D" id="3.30.70.360">
    <property type="match status" value="1"/>
</dbReference>
<comment type="caution">
    <text evidence="2">The sequence shown here is derived from an EMBL/GenBank/DDBJ whole genome shotgun (WGS) entry which is preliminary data.</text>
</comment>
<comment type="similarity">
    <text evidence="1">Belongs to the peptidase M20A family.</text>
</comment>
<proteinExistence type="inferred from homology"/>
<evidence type="ECO:0000256" key="1">
    <source>
        <dbReference type="PIRNR" id="PIRNR037226"/>
    </source>
</evidence>
<evidence type="ECO:0000313" key="2">
    <source>
        <dbReference type="EMBL" id="GAU98757.1"/>
    </source>
</evidence>
<dbReference type="STRING" id="947166.A0A1D1VG72"/>
<dbReference type="InterPro" id="IPR017144">
    <property type="entry name" value="Xaa-Arg_dipeptidase"/>
</dbReference>